<gene>
    <name evidence="3" type="ORF">GMD30_14155</name>
</gene>
<evidence type="ECO:0000313" key="4">
    <source>
        <dbReference type="Proteomes" id="UP000446657"/>
    </source>
</evidence>
<dbReference type="GO" id="GO:0052621">
    <property type="term" value="F:diguanylate cyclase activity"/>
    <property type="evidence" value="ECO:0007669"/>
    <property type="project" value="TreeGrafter"/>
</dbReference>
<dbReference type="EMBL" id="WNAL01000036">
    <property type="protein sequence ID" value="MTR82797.1"/>
    <property type="molecule type" value="Genomic_DNA"/>
</dbReference>
<dbReference type="Gene3D" id="3.30.70.270">
    <property type="match status" value="1"/>
</dbReference>
<dbReference type="InterPro" id="IPR043128">
    <property type="entry name" value="Rev_trsase/Diguanyl_cyclase"/>
</dbReference>
<protein>
    <submittedName>
        <fullName evidence="3">Diguanylate cyclase</fullName>
    </submittedName>
</protein>
<dbReference type="CDD" id="cd01949">
    <property type="entry name" value="GGDEF"/>
    <property type="match status" value="1"/>
</dbReference>
<dbReference type="PANTHER" id="PTHR45138:SF9">
    <property type="entry name" value="DIGUANYLATE CYCLASE DGCM-RELATED"/>
    <property type="match status" value="1"/>
</dbReference>
<dbReference type="PROSITE" id="PS50887">
    <property type="entry name" value="GGDEF"/>
    <property type="match status" value="1"/>
</dbReference>
<dbReference type="InterPro" id="IPR050469">
    <property type="entry name" value="Diguanylate_Cyclase"/>
</dbReference>
<feature type="transmembrane region" description="Helical" evidence="1">
    <location>
        <begin position="122"/>
        <end position="143"/>
    </location>
</feature>
<evidence type="ECO:0000259" key="2">
    <source>
        <dbReference type="PROSITE" id="PS50887"/>
    </source>
</evidence>
<evidence type="ECO:0000256" key="1">
    <source>
        <dbReference type="SAM" id="Phobius"/>
    </source>
</evidence>
<dbReference type="NCBIfam" id="TIGR00254">
    <property type="entry name" value="GGDEF"/>
    <property type="match status" value="1"/>
</dbReference>
<evidence type="ECO:0000313" key="3">
    <source>
        <dbReference type="EMBL" id="MTR82797.1"/>
    </source>
</evidence>
<keyword evidence="1" id="KW-0812">Transmembrane</keyword>
<dbReference type="InterPro" id="IPR000160">
    <property type="entry name" value="GGDEF_dom"/>
</dbReference>
<organism evidence="3 4">
    <name type="scientific">Roseburia faecis</name>
    <dbReference type="NCBI Taxonomy" id="301302"/>
    <lineage>
        <taxon>Bacteria</taxon>
        <taxon>Bacillati</taxon>
        <taxon>Bacillota</taxon>
        <taxon>Clostridia</taxon>
        <taxon>Lachnospirales</taxon>
        <taxon>Lachnospiraceae</taxon>
        <taxon>Roseburia</taxon>
    </lineage>
</organism>
<feature type="transmembrane region" description="Helical" evidence="1">
    <location>
        <begin position="45"/>
        <end position="64"/>
    </location>
</feature>
<dbReference type="Proteomes" id="UP000446657">
    <property type="component" value="Unassembled WGS sequence"/>
</dbReference>
<reference evidence="3 4" key="1">
    <citation type="journal article" date="2019" name="Nat. Med.">
        <title>A library of human gut bacterial isolates paired with longitudinal multiomics data enables mechanistic microbiome research.</title>
        <authorList>
            <person name="Poyet M."/>
            <person name="Groussin M."/>
            <person name="Gibbons S.M."/>
            <person name="Avila-Pacheco J."/>
            <person name="Jiang X."/>
            <person name="Kearney S.M."/>
            <person name="Perrotta A.R."/>
            <person name="Berdy B."/>
            <person name="Zhao S."/>
            <person name="Lieberman T.D."/>
            <person name="Swanson P.K."/>
            <person name="Smith M."/>
            <person name="Roesemann S."/>
            <person name="Alexander J.E."/>
            <person name="Rich S.A."/>
            <person name="Livny J."/>
            <person name="Vlamakis H."/>
            <person name="Clish C."/>
            <person name="Bullock K."/>
            <person name="Deik A."/>
            <person name="Scott J."/>
            <person name="Pierce K.A."/>
            <person name="Xavier R.J."/>
            <person name="Alm E.J."/>
        </authorList>
    </citation>
    <scope>NUCLEOTIDE SEQUENCE [LARGE SCALE GENOMIC DNA]</scope>
    <source>
        <strain evidence="3 4">BIOML-A1</strain>
    </source>
</reference>
<dbReference type="GO" id="GO:0005886">
    <property type="term" value="C:plasma membrane"/>
    <property type="evidence" value="ECO:0007669"/>
    <property type="project" value="TreeGrafter"/>
</dbReference>
<keyword evidence="1" id="KW-0472">Membrane</keyword>
<keyword evidence="1" id="KW-1133">Transmembrane helix</keyword>
<feature type="transmembrane region" description="Helical" evidence="1">
    <location>
        <begin position="20"/>
        <end position="39"/>
    </location>
</feature>
<dbReference type="Pfam" id="PF00990">
    <property type="entry name" value="GGDEF"/>
    <property type="match status" value="1"/>
</dbReference>
<feature type="domain" description="GGDEF" evidence="2">
    <location>
        <begin position="222"/>
        <end position="353"/>
    </location>
</feature>
<proteinExistence type="predicted"/>
<dbReference type="SUPFAM" id="SSF55073">
    <property type="entry name" value="Nucleotide cyclase"/>
    <property type="match status" value="1"/>
</dbReference>
<feature type="transmembrane region" description="Helical" evidence="1">
    <location>
        <begin position="71"/>
        <end position="90"/>
    </location>
</feature>
<accession>A0A844KQN4</accession>
<feature type="transmembrane region" description="Helical" evidence="1">
    <location>
        <begin position="96"/>
        <end position="115"/>
    </location>
</feature>
<feature type="transmembrane region" description="Helical" evidence="1">
    <location>
        <begin position="158"/>
        <end position="180"/>
    </location>
</feature>
<comment type="caution">
    <text evidence="3">The sequence shown here is derived from an EMBL/GenBank/DDBJ whole genome shotgun (WGS) entry which is preliminary data.</text>
</comment>
<dbReference type="InterPro" id="IPR029787">
    <property type="entry name" value="Nucleotide_cyclase"/>
</dbReference>
<dbReference type="GO" id="GO:1902201">
    <property type="term" value="P:negative regulation of bacterial-type flagellum-dependent cell motility"/>
    <property type="evidence" value="ECO:0007669"/>
    <property type="project" value="TreeGrafter"/>
</dbReference>
<name>A0A844KQN4_9FIRM</name>
<dbReference type="SMART" id="SM00267">
    <property type="entry name" value="GGDEF"/>
    <property type="match status" value="1"/>
</dbReference>
<dbReference type="AlphaFoldDB" id="A0A844KQN4"/>
<dbReference type="GO" id="GO:0043709">
    <property type="term" value="P:cell adhesion involved in single-species biofilm formation"/>
    <property type="evidence" value="ECO:0007669"/>
    <property type="project" value="TreeGrafter"/>
</dbReference>
<dbReference type="PANTHER" id="PTHR45138">
    <property type="entry name" value="REGULATORY COMPONENTS OF SENSORY TRANSDUCTION SYSTEM"/>
    <property type="match status" value="1"/>
</dbReference>
<sequence>MGLHTMTDHSISEKIEYKYLSFINKVFLVVHIGFLLLFANLKINFMVYFNLGSILFYTLAFFMLQKFKIHLYVYLASIEILLHMSAATLCVGLGCNFQLCLFGVILFFFIIECILPDKKKSITPVLILSSLYSVAIVALYVAGNRISPFYPLSLTETGILAVVIVIFVLLLIITSMLFLLRYMVHEEEKLTKKAEYDALTGIPNRFFMMDEIQKLFIENGQKDYYLAMIDIDNFKNINDTYGHNTGDDALKILAKTIILQAQKHGFKYCRWGGEEFLLLGKCRSGEIPKDTLEELRSAISSNCVRTSRESFRYTVTIGAGKYTSGQSAKEWLDFVDKQLYKGKRSGKNQVVCS</sequence>